<proteinExistence type="predicted"/>
<keyword evidence="2" id="KW-0812">Transmembrane</keyword>
<feature type="transmembrane region" description="Helical" evidence="2">
    <location>
        <begin position="12"/>
        <end position="28"/>
    </location>
</feature>
<organism evidence="3">
    <name type="scientific">Florenciella sp. virus SA2</name>
    <dbReference type="NCBI Taxonomy" id="3240092"/>
    <lineage>
        <taxon>Viruses</taxon>
    </lineage>
</organism>
<accession>A0AB39JEK6</accession>
<protein>
    <submittedName>
        <fullName evidence="3">Uncharacterized protein</fullName>
    </submittedName>
</protein>
<dbReference type="EMBL" id="PP542043">
    <property type="protein sequence ID" value="XDO02044.1"/>
    <property type="molecule type" value="Genomic_DNA"/>
</dbReference>
<feature type="compositionally biased region" description="Acidic residues" evidence="1">
    <location>
        <begin position="47"/>
        <end position="73"/>
    </location>
</feature>
<reference evidence="3" key="1">
    <citation type="submission" date="2024-03" db="EMBL/GenBank/DDBJ databases">
        <title>Eukaryotic viruses encode the ribosomal protein eL40.</title>
        <authorList>
            <person name="Thomy J."/>
            <person name="Schvarcz C.R."/>
            <person name="McBeain K.A."/>
            <person name="Edwards K.F."/>
            <person name="Steward G.F."/>
        </authorList>
    </citation>
    <scope>NUCLEOTIDE SEQUENCE</scope>
    <source>
        <strain evidence="3">FloV-SA2</strain>
    </source>
</reference>
<evidence type="ECO:0000313" key="3">
    <source>
        <dbReference type="EMBL" id="XDO02044.1"/>
    </source>
</evidence>
<keyword evidence="2" id="KW-0472">Membrane</keyword>
<feature type="region of interest" description="Disordered" evidence="1">
    <location>
        <begin position="43"/>
        <end position="77"/>
    </location>
</feature>
<name>A0AB39JEK6_9VIRU</name>
<gene>
    <name evidence="3" type="ORF">FloV-SA2_00225</name>
</gene>
<sequence length="209" mass="24305">MYFKKFNKQNIVIMLLVIVIIINTFYIFKKSSIFGYNKIIEGNEPAPEPEPDPEEEPEPEPEPEEDPEPEPETDDKSIFDEDKMLEFVNEPNFFRDKIEIDKKISCLISRVQDDADGKDDAEYCNDPKKIKDFSPFGFSQETNALKCETIDPKDPDVDAKKQLCSNQILKDIKEKTKEIEEELNDNYKNSGEVNDKLYNMMTSHFLDSI</sequence>
<evidence type="ECO:0000256" key="2">
    <source>
        <dbReference type="SAM" id="Phobius"/>
    </source>
</evidence>
<keyword evidence="2" id="KW-1133">Transmembrane helix</keyword>
<evidence type="ECO:0000256" key="1">
    <source>
        <dbReference type="SAM" id="MobiDB-lite"/>
    </source>
</evidence>